<proteinExistence type="predicted"/>
<feature type="compositionally biased region" description="Polar residues" evidence="1">
    <location>
        <begin position="63"/>
        <end position="78"/>
    </location>
</feature>
<reference evidence="3 4" key="1">
    <citation type="journal article" date="2024" name="G3 (Bethesda)">
        <title>Genome assembly of Hibiscus sabdariffa L. provides insights into metabolisms of medicinal natural products.</title>
        <authorList>
            <person name="Kim T."/>
        </authorList>
    </citation>
    <scope>NUCLEOTIDE SEQUENCE [LARGE SCALE GENOMIC DNA]</scope>
    <source>
        <strain evidence="3">TK-2024</strain>
        <tissue evidence="3">Old leaves</tissue>
    </source>
</reference>
<feature type="chain" id="PRO_5045795093" evidence="2">
    <location>
        <begin position="20"/>
        <end position="78"/>
    </location>
</feature>
<evidence type="ECO:0000256" key="1">
    <source>
        <dbReference type="SAM" id="MobiDB-lite"/>
    </source>
</evidence>
<evidence type="ECO:0000313" key="3">
    <source>
        <dbReference type="EMBL" id="KAK8502643.1"/>
    </source>
</evidence>
<keyword evidence="4" id="KW-1185">Reference proteome</keyword>
<comment type="caution">
    <text evidence="3">The sequence shown here is derived from an EMBL/GenBank/DDBJ whole genome shotgun (WGS) entry which is preliminary data.</text>
</comment>
<evidence type="ECO:0000256" key="2">
    <source>
        <dbReference type="SAM" id="SignalP"/>
    </source>
</evidence>
<keyword evidence="2" id="KW-0732">Signal</keyword>
<accession>A0ABR2B7E3</accession>
<feature type="signal peptide" evidence="2">
    <location>
        <begin position="1"/>
        <end position="19"/>
    </location>
</feature>
<evidence type="ECO:0000313" key="4">
    <source>
        <dbReference type="Proteomes" id="UP001472677"/>
    </source>
</evidence>
<dbReference type="EMBL" id="JBBPBM010000164">
    <property type="protein sequence ID" value="KAK8502643.1"/>
    <property type="molecule type" value="Genomic_DNA"/>
</dbReference>
<gene>
    <name evidence="3" type="ORF">V6N12_073135</name>
</gene>
<name>A0ABR2B7E3_9ROSI</name>
<sequence length="78" mass="8933">MLMSYELLALLVSLDTVRMLLQEPKSRVKMNVPPRTLPENWIFRHMYKYHMPTLPGEDGGGYSSQPNIVDSVPQSNIT</sequence>
<feature type="region of interest" description="Disordered" evidence="1">
    <location>
        <begin position="56"/>
        <end position="78"/>
    </location>
</feature>
<dbReference type="Proteomes" id="UP001472677">
    <property type="component" value="Unassembled WGS sequence"/>
</dbReference>
<protein>
    <submittedName>
        <fullName evidence="3">Uncharacterized protein</fullName>
    </submittedName>
</protein>
<organism evidence="3 4">
    <name type="scientific">Hibiscus sabdariffa</name>
    <name type="common">roselle</name>
    <dbReference type="NCBI Taxonomy" id="183260"/>
    <lineage>
        <taxon>Eukaryota</taxon>
        <taxon>Viridiplantae</taxon>
        <taxon>Streptophyta</taxon>
        <taxon>Embryophyta</taxon>
        <taxon>Tracheophyta</taxon>
        <taxon>Spermatophyta</taxon>
        <taxon>Magnoliopsida</taxon>
        <taxon>eudicotyledons</taxon>
        <taxon>Gunneridae</taxon>
        <taxon>Pentapetalae</taxon>
        <taxon>rosids</taxon>
        <taxon>malvids</taxon>
        <taxon>Malvales</taxon>
        <taxon>Malvaceae</taxon>
        <taxon>Malvoideae</taxon>
        <taxon>Hibiscus</taxon>
    </lineage>
</organism>